<organism evidence="1 2">
    <name type="scientific">Lacipirellula limnantheis</name>
    <dbReference type="NCBI Taxonomy" id="2528024"/>
    <lineage>
        <taxon>Bacteria</taxon>
        <taxon>Pseudomonadati</taxon>
        <taxon>Planctomycetota</taxon>
        <taxon>Planctomycetia</taxon>
        <taxon>Pirellulales</taxon>
        <taxon>Lacipirellulaceae</taxon>
        <taxon>Lacipirellula</taxon>
    </lineage>
</organism>
<dbReference type="Pfam" id="PF09844">
    <property type="entry name" value="DUF2071"/>
    <property type="match status" value="1"/>
</dbReference>
<evidence type="ECO:0008006" key="3">
    <source>
        <dbReference type="Google" id="ProtNLM"/>
    </source>
</evidence>
<proteinExistence type="predicted"/>
<sequence>MISAGETIDANRPFTWPARRALLTAEWRHLAMLNFAVDRSVMAPLVPAGTELDDLNGESYASVIGFQFLRTTFYGVPIPLHRNFVEVNLRFYIRRRGPEGWRRGVAFVRELAPKRAVALVANRLYGERYLAVPMTHQLEPGSDGVPRQLTYGWRYRDGSGRISLEPAGEALPLAEGSHEHYIAEHYWGYSNHARGALEYQVAHPSWRYSPARSASFACDHVAAIYGEAWREALSGEPRSAFWADGSAVRVYAGRRVC</sequence>
<dbReference type="RefSeq" id="WP_145435571.1">
    <property type="nucleotide sequence ID" value="NZ_CP036339.1"/>
</dbReference>
<keyword evidence="2" id="KW-1185">Reference proteome</keyword>
<evidence type="ECO:0000313" key="2">
    <source>
        <dbReference type="Proteomes" id="UP000317909"/>
    </source>
</evidence>
<dbReference type="InterPro" id="IPR018644">
    <property type="entry name" value="DUF2071"/>
</dbReference>
<dbReference type="PANTHER" id="PTHR39186">
    <property type="entry name" value="DUF2071 FAMILY PROTEIN"/>
    <property type="match status" value="1"/>
</dbReference>
<dbReference type="KEGG" id="llh:I41_50350"/>
<gene>
    <name evidence="1" type="ORF">I41_50350</name>
</gene>
<dbReference type="EMBL" id="CP036339">
    <property type="protein sequence ID" value="QDT75792.1"/>
    <property type="molecule type" value="Genomic_DNA"/>
</dbReference>
<dbReference type="PANTHER" id="PTHR39186:SF1">
    <property type="entry name" value="DUF2071 DOMAIN-CONTAINING PROTEIN"/>
    <property type="match status" value="1"/>
</dbReference>
<dbReference type="AlphaFoldDB" id="A0A517U594"/>
<dbReference type="OrthoDB" id="150993at2"/>
<evidence type="ECO:0000313" key="1">
    <source>
        <dbReference type="EMBL" id="QDT75792.1"/>
    </source>
</evidence>
<name>A0A517U594_9BACT</name>
<accession>A0A517U594</accession>
<protein>
    <recommendedName>
        <fullName evidence="3">DUF2071 domain-containing protein</fullName>
    </recommendedName>
</protein>
<reference evidence="1 2" key="1">
    <citation type="submission" date="2019-02" db="EMBL/GenBank/DDBJ databases">
        <title>Deep-cultivation of Planctomycetes and their phenomic and genomic characterization uncovers novel biology.</title>
        <authorList>
            <person name="Wiegand S."/>
            <person name="Jogler M."/>
            <person name="Boedeker C."/>
            <person name="Pinto D."/>
            <person name="Vollmers J."/>
            <person name="Rivas-Marin E."/>
            <person name="Kohn T."/>
            <person name="Peeters S.H."/>
            <person name="Heuer A."/>
            <person name="Rast P."/>
            <person name="Oberbeckmann S."/>
            <person name="Bunk B."/>
            <person name="Jeske O."/>
            <person name="Meyerdierks A."/>
            <person name="Storesund J.E."/>
            <person name="Kallscheuer N."/>
            <person name="Luecker S."/>
            <person name="Lage O.M."/>
            <person name="Pohl T."/>
            <person name="Merkel B.J."/>
            <person name="Hornburger P."/>
            <person name="Mueller R.-W."/>
            <person name="Bruemmer F."/>
            <person name="Labrenz M."/>
            <person name="Spormann A.M."/>
            <person name="Op den Camp H."/>
            <person name="Overmann J."/>
            <person name="Amann R."/>
            <person name="Jetten M.S.M."/>
            <person name="Mascher T."/>
            <person name="Medema M.H."/>
            <person name="Devos D.P."/>
            <person name="Kaster A.-K."/>
            <person name="Ovreas L."/>
            <person name="Rohde M."/>
            <person name="Galperin M.Y."/>
            <person name="Jogler C."/>
        </authorList>
    </citation>
    <scope>NUCLEOTIDE SEQUENCE [LARGE SCALE GENOMIC DNA]</scope>
    <source>
        <strain evidence="1 2">I41</strain>
    </source>
</reference>
<dbReference type="Proteomes" id="UP000317909">
    <property type="component" value="Chromosome"/>
</dbReference>